<feature type="transmembrane region" description="Helical" evidence="11">
    <location>
        <begin position="1359"/>
        <end position="1379"/>
    </location>
</feature>
<evidence type="ECO:0000256" key="6">
    <source>
        <dbReference type="ARBA" id="ARBA00022741"/>
    </source>
</evidence>
<feature type="domain" description="ABC transporter" evidence="12">
    <location>
        <begin position="869"/>
        <end position="1122"/>
    </location>
</feature>
<evidence type="ECO:0000256" key="11">
    <source>
        <dbReference type="SAM" id="Phobius"/>
    </source>
</evidence>
<keyword evidence="9 11" id="KW-0472">Membrane</keyword>
<evidence type="ECO:0000256" key="8">
    <source>
        <dbReference type="ARBA" id="ARBA00022989"/>
    </source>
</evidence>
<evidence type="ECO:0000256" key="10">
    <source>
        <dbReference type="SAM" id="MobiDB-lite"/>
    </source>
</evidence>
<evidence type="ECO:0000256" key="2">
    <source>
        <dbReference type="ARBA" id="ARBA00006012"/>
    </source>
</evidence>
<dbReference type="Pfam" id="PF00005">
    <property type="entry name" value="ABC_tran"/>
    <property type="match status" value="2"/>
</dbReference>
<dbReference type="InterPro" id="IPR013581">
    <property type="entry name" value="PDR_assoc"/>
</dbReference>
<evidence type="ECO:0000259" key="12">
    <source>
        <dbReference type="PROSITE" id="PS50893"/>
    </source>
</evidence>
<feature type="transmembrane region" description="Helical" evidence="11">
    <location>
        <begin position="650"/>
        <end position="669"/>
    </location>
</feature>
<dbReference type="CDD" id="cd03232">
    <property type="entry name" value="ABCG_PDR_domain2"/>
    <property type="match status" value="1"/>
</dbReference>
<name>A0A0D2QEX8_GOSRA</name>
<feature type="transmembrane region" description="Helical" evidence="11">
    <location>
        <begin position="1293"/>
        <end position="1317"/>
    </location>
</feature>
<dbReference type="Gramene" id="KJB56642">
    <property type="protein sequence ID" value="KJB56642"/>
    <property type="gene ID" value="B456_009G129000"/>
</dbReference>
<dbReference type="FunFam" id="3.40.50.300:FF:000059">
    <property type="entry name" value="ABC transporter G family member 40"/>
    <property type="match status" value="1"/>
</dbReference>
<dbReference type="EMBL" id="CM001748">
    <property type="protein sequence ID" value="KJB56642.1"/>
    <property type="molecule type" value="Genomic_DNA"/>
</dbReference>
<evidence type="ECO:0000256" key="9">
    <source>
        <dbReference type="ARBA" id="ARBA00023136"/>
    </source>
</evidence>
<feature type="transmembrane region" description="Helical" evidence="11">
    <location>
        <begin position="616"/>
        <end position="638"/>
    </location>
</feature>
<feature type="transmembrane region" description="Helical" evidence="11">
    <location>
        <begin position="675"/>
        <end position="698"/>
    </location>
</feature>
<dbReference type="GO" id="GO:0140359">
    <property type="term" value="F:ABC-type transporter activity"/>
    <property type="evidence" value="ECO:0007669"/>
    <property type="project" value="InterPro"/>
</dbReference>
<feature type="domain" description="ABC transporter" evidence="12">
    <location>
        <begin position="163"/>
        <end position="436"/>
    </location>
</feature>
<dbReference type="InterPro" id="IPR003593">
    <property type="entry name" value="AAA+_ATPase"/>
</dbReference>
<keyword evidence="8 11" id="KW-1133">Transmembrane helix</keyword>
<feature type="transmembrane region" description="Helical" evidence="11">
    <location>
        <begin position="758"/>
        <end position="785"/>
    </location>
</feature>
<dbReference type="PANTHER" id="PTHR48040:SF20">
    <property type="entry name" value="PLEIOTROPIC DRUG RESISTANCE PROTEIN 1"/>
    <property type="match status" value="1"/>
</dbReference>
<dbReference type="Gene3D" id="3.40.50.300">
    <property type="entry name" value="P-loop containing nucleotide triphosphate hydrolases"/>
    <property type="match status" value="2"/>
</dbReference>
<keyword evidence="4 11" id="KW-0812">Transmembrane</keyword>
<evidence type="ECO:0000313" key="13">
    <source>
        <dbReference type="EMBL" id="KJB56642.1"/>
    </source>
</evidence>
<dbReference type="GO" id="GO:0005524">
    <property type="term" value="F:ATP binding"/>
    <property type="evidence" value="ECO:0007669"/>
    <property type="project" value="UniProtKB-KW"/>
</dbReference>
<dbReference type="Proteomes" id="UP000032304">
    <property type="component" value="Chromosome 9"/>
</dbReference>
<dbReference type="PANTHER" id="PTHR48040">
    <property type="entry name" value="PLEIOTROPIC DRUG RESISTANCE PROTEIN 1-LIKE ISOFORM X1"/>
    <property type="match status" value="1"/>
</dbReference>
<dbReference type="Pfam" id="PF08370">
    <property type="entry name" value="PDR_assoc"/>
    <property type="match status" value="1"/>
</dbReference>
<evidence type="ECO:0000256" key="5">
    <source>
        <dbReference type="ARBA" id="ARBA00022737"/>
    </source>
</evidence>
<dbReference type="InterPro" id="IPR029481">
    <property type="entry name" value="ABC_trans_N"/>
</dbReference>
<feature type="transmembrane region" description="Helical" evidence="11">
    <location>
        <begin position="532"/>
        <end position="553"/>
    </location>
</feature>
<keyword evidence="14" id="KW-1185">Reference proteome</keyword>
<feature type="transmembrane region" description="Helical" evidence="11">
    <location>
        <begin position="1216"/>
        <end position="1234"/>
    </location>
</feature>
<keyword evidence="5" id="KW-0677">Repeat</keyword>
<dbReference type="GO" id="GO:0016887">
    <property type="term" value="F:ATP hydrolysis activity"/>
    <property type="evidence" value="ECO:0007669"/>
    <property type="project" value="InterPro"/>
</dbReference>
<evidence type="ECO:0000256" key="7">
    <source>
        <dbReference type="ARBA" id="ARBA00022840"/>
    </source>
</evidence>
<feature type="transmembrane region" description="Helical" evidence="11">
    <location>
        <begin position="573"/>
        <end position="596"/>
    </location>
</feature>
<dbReference type="Pfam" id="PF01061">
    <property type="entry name" value="ABC2_membrane"/>
    <property type="match status" value="2"/>
</dbReference>
<evidence type="ECO:0000256" key="1">
    <source>
        <dbReference type="ARBA" id="ARBA00004141"/>
    </source>
</evidence>
<feature type="transmembrane region" description="Helical" evidence="11">
    <location>
        <begin position="705"/>
        <end position="724"/>
    </location>
</feature>
<keyword evidence="3" id="KW-0813">Transport</keyword>
<keyword evidence="6" id="KW-0547">Nucleotide-binding</keyword>
<feature type="compositionally biased region" description="Basic and acidic residues" evidence="10">
    <location>
        <begin position="817"/>
        <end position="834"/>
    </location>
</feature>
<dbReference type="PROSITE" id="PS50893">
    <property type="entry name" value="ABC_TRANSPORTER_2"/>
    <property type="match status" value="2"/>
</dbReference>
<evidence type="ECO:0000313" key="14">
    <source>
        <dbReference type="Proteomes" id="UP000032304"/>
    </source>
</evidence>
<dbReference type="SMART" id="SM00382">
    <property type="entry name" value="AAA"/>
    <property type="match status" value="2"/>
</dbReference>
<feature type="region of interest" description="Disordered" evidence="10">
    <location>
        <begin position="817"/>
        <end position="840"/>
    </location>
</feature>
<proteinExistence type="inferred from homology"/>
<feature type="transmembrane region" description="Helical" evidence="11">
    <location>
        <begin position="1329"/>
        <end position="1352"/>
    </location>
</feature>
<dbReference type="GO" id="GO:0016020">
    <property type="term" value="C:membrane"/>
    <property type="evidence" value="ECO:0007669"/>
    <property type="project" value="UniProtKB-SubCell"/>
</dbReference>
<dbReference type="InterPro" id="IPR034003">
    <property type="entry name" value="ABCG_PDR_2"/>
</dbReference>
<reference evidence="13 14" key="1">
    <citation type="journal article" date="2012" name="Nature">
        <title>Repeated polyploidization of Gossypium genomes and the evolution of spinnable cotton fibres.</title>
        <authorList>
            <person name="Paterson A.H."/>
            <person name="Wendel J.F."/>
            <person name="Gundlach H."/>
            <person name="Guo H."/>
            <person name="Jenkins J."/>
            <person name="Jin D."/>
            <person name="Llewellyn D."/>
            <person name="Showmaker K.C."/>
            <person name="Shu S."/>
            <person name="Udall J."/>
            <person name="Yoo M.J."/>
            <person name="Byers R."/>
            <person name="Chen W."/>
            <person name="Doron-Faigenboim A."/>
            <person name="Duke M.V."/>
            <person name="Gong L."/>
            <person name="Grimwood J."/>
            <person name="Grover C."/>
            <person name="Grupp K."/>
            <person name="Hu G."/>
            <person name="Lee T.H."/>
            <person name="Li J."/>
            <person name="Lin L."/>
            <person name="Liu T."/>
            <person name="Marler B.S."/>
            <person name="Page J.T."/>
            <person name="Roberts A.W."/>
            <person name="Romanel E."/>
            <person name="Sanders W.S."/>
            <person name="Szadkowski E."/>
            <person name="Tan X."/>
            <person name="Tang H."/>
            <person name="Xu C."/>
            <person name="Wang J."/>
            <person name="Wang Z."/>
            <person name="Zhang D."/>
            <person name="Zhang L."/>
            <person name="Ashrafi H."/>
            <person name="Bedon F."/>
            <person name="Bowers J.E."/>
            <person name="Brubaker C.L."/>
            <person name="Chee P.W."/>
            <person name="Das S."/>
            <person name="Gingle A.R."/>
            <person name="Haigler C.H."/>
            <person name="Harker D."/>
            <person name="Hoffmann L.V."/>
            <person name="Hovav R."/>
            <person name="Jones D.C."/>
            <person name="Lemke C."/>
            <person name="Mansoor S."/>
            <person name="ur Rahman M."/>
            <person name="Rainville L.N."/>
            <person name="Rambani A."/>
            <person name="Reddy U.K."/>
            <person name="Rong J.K."/>
            <person name="Saranga Y."/>
            <person name="Scheffler B.E."/>
            <person name="Scheffler J.A."/>
            <person name="Stelly D.M."/>
            <person name="Triplett B.A."/>
            <person name="Van Deynze A."/>
            <person name="Vaslin M.F."/>
            <person name="Waghmare V.N."/>
            <person name="Walford S.A."/>
            <person name="Wright R.J."/>
            <person name="Zaki E.A."/>
            <person name="Zhang T."/>
            <person name="Dennis E.S."/>
            <person name="Mayer K.F."/>
            <person name="Peterson D.G."/>
            <person name="Rokhsar D.S."/>
            <person name="Wang X."/>
            <person name="Schmutz J."/>
        </authorList>
    </citation>
    <scope>NUCLEOTIDE SEQUENCE [LARGE SCALE GENOMIC DNA]</scope>
</reference>
<dbReference type="Pfam" id="PF19055">
    <property type="entry name" value="ABC2_membrane_7"/>
    <property type="match status" value="1"/>
</dbReference>
<dbReference type="Pfam" id="PF14510">
    <property type="entry name" value="ABC_trans_N"/>
    <property type="match status" value="1"/>
</dbReference>
<accession>A0A0D2QEX8</accession>
<protein>
    <recommendedName>
        <fullName evidence="12">ABC transporter domain-containing protein</fullName>
    </recommendedName>
</protein>
<sequence>MVMEGGDIIKASNSLRGSLRAGSLRAGSSSIWRNSAVDVFSRSSRDEDDEEALKWAALEKLPTVARLRKGILTGSQGGANEVDVDNLGWQEKRTLLERLVKVAEEDNERFLLKLKNRIDRVGIDLPTIEVRYENLNIEAEAFVGTSALPSVLNFITSIFENFLIDMGVLSSRKKKLTILKDVSGIVKPGRMTLLLGPPSSGKTTLLLALAGKLDPALQFSGSVTYNGHTMKEFVPQRTAAYISQYDLHIGEMTVRETLAFSARCQGVGTRYDMLSELSRREKQANIKPDPDIDVFMKAVATEGQEANVITDYIMKILGLDMCADTLVGNEMLRGISGGQKKRVTTGEMLVGPARALFMDEISTGLDSSTTFQIVNCLRQTVHILNGTALISLLQPAPETYNLFDDIILLSDSVIVYQGPREHVVSFFESMGFKCPERKAVADFLQEVTSRKDQMQYWARKDQPYRFITANEFAEEFQSFHVGMKLGEELGTPFDKTKSHPAALATKKYGLGKWELLKACFARELLLMKRNSFVYIFKIIQLTIVSCITMTLFLRTEMDRDSVQGGSNYMGALFFGMIFLMFCGMPELSMTITLLPVFYKQRDLLFFPPWVYALPSWILKIPMTLIEVSVWVFITYYTVGFDPNIQRFVRQFLLLVLISQTAASLFRFIASATRNIIVANTFGTFSLLVLFALSGFVLAREDIRGWWIWGYWISPLMYGQNALMVNEFLGHQWSPVPPGSNESIGLQVLKSRSFFHESYWYWLGVGALVIFVVLYNVFFTLALTYLKPFEKNRAVISEKPQSNDQANGVGGSIQLADHENSSSHVNRSELQDDIQRNTSSSKSFSLSDATLRINGKKKKGMVLPFEPHSLTFEDIYYSVDMPQEMKEQSITEDDRLVLLKGISGAFRPGVLTALMGVSGAGKTTLMDVLAGRKTGGYIEGNITVSGFPKKQETFARISGYCEQNDIHSPHVTVYESLVYSAWLRLANDIDAETRKMFIEEVMELVELDSLRHAIVGLPGVNGLSTEQRKRLTIAVELVANPSIIFMDEPTSGLDARAAAIVMRTVRNTVDTGRTVVCTIHQPSIDIFEAFDELFLMKRGGQEIYVGPLGHHSKYLIKYFEGIQGVSKIKDGYNPATWMLEVTASAQELSLGVDFADIYKNSHLYRRNKALIEDLSKPAPGAKELYFATQYSQPFLSQCAACLWKQHWSYWRNPPYTAVRFLFTTAIALMFGTLFWDLGSKTKKLQDLSNVMGSMYAAVLFIGIQNSSSVQPVVSVERTVFYRERAAGMYSAMPYAIGQVLIEIPYIFVQASGYGIIVYSMVGFEWTAAKFFWYIFFMLFTLLYFTFYGMMAVAVTPNSHIAAIVSSAFYGLWNLFSGFIIPRSVCATYI</sequence>
<dbReference type="FunFam" id="3.40.50.300:FF:000179">
    <property type="entry name" value="ABC transporter G family member 34"/>
    <property type="match status" value="1"/>
</dbReference>
<dbReference type="InterPro" id="IPR043926">
    <property type="entry name" value="ABCG_dom"/>
</dbReference>
<dbReference type="CDD" id="cd03233">
    <property type="entry name" value="ABCG_PDR_domain1"/>
    <property type="match status" value="1"/>
</dbReference>
<evidence type="ECO:0000256" key="4">
    <source>
        <dbReference type="ARBA" id="ARBA00022692"/>
    </source>
</evidence>
<keyword evidence="7" id="KW-0067">ATP-binding</keyword>
<evidence type="ECO:0000256" key="3">
    <source>
        <dbReference type="ARBA" id="ARBA00022448"/>
    </source>
</evidence>
<gene>
    <name evidence="13" type="ORF">B456_009G129000</name>
</gene>
<dbReference type="InterPro" id="IPR013525">
    <property type="entry name" value="ABC2_TM"/>
</dbReference>
<dbReference type="InterPro" id="IPR027417">
    <property type="entry name" value="P-loop_NTPase"/>
</dbReference>
<organism evidence="13 14">
    <name type="scientific">Gossypium raimondii</name>
    <name type="common">Peruvian cotton</name>
    <name type="synonym">Gossypium klotzschianum subsp. raimondii</name>
    <dbReference type="NCBI Taxonomy" id="29730"/>
    <lineage>
        <taxon>Eukaryota</taxon>
        <taxon>Viridiplantae</taxon>
        <taxon>Streptophyta</taxon>
        <taxon>Embryophyta</taxon>
        <taxon>Tracheophyta</taxon>
        <taxon>Spermatophyta</taxon>
        <taxon>Magnoliopsida</taxon>
        <taxon>eudicotyledons</taxon>
        <taxon>Gunneridae</taxon>
        <taxon>Pentapetalae</taxon>
        <taxon>rosids</taxon>
        <taxon>malvids</taxon>
        <taxon>Malvales</taxon>
        <taxon>Malvaceae</taxon>
        <taxon>Malvoideae</taxon>
        <taxon>Gossypium</taxon>
    </lineage>
</organism>
<dbReference type="InterPro" id="IPR034001">
    <property type="entry name" value="ABCG_PDR_1"/>
</dbReference>
<comment type="subcellular location">
    <subcellularLocation>
        <location evidence="1">Membrane</location>
        <topology evidence="1">Multi-pass membrane protein</topology>
    </subcellularLocation>
</comment>
<comment type="similarity">
    <text evidence="2">Belongs to the ABC transporter superfamily. ABCG family. PDR (TC 3.A.1.205) subfamily.</text>
</comment>
<dbReference type="SUPFAM" id="SSF52540">
    <property type="entry name" value="P-loop containing nucleoside triphosphate hydrolases"/>
    <property type="match status" value="2"/>
</dbReference>
<dbReference type="InterPro" id="IPR003439">
    <property type="entry name" value="ABC_transporter-like_ATP-bd"/>
</dbReference>